<evidence type="ECO:0000313" key="2">
    <source>
        <dbReference type="Proteomes" id="UP000220639"/>
    </source>
</evidence>
<gene>
    <name evidence="1" type="ORF">KOSB73_250005</name>
</gene>
<accession>A0A285B2X6</accession>
<evidence type="ECO:0000313" key="1">
    <source>
        <dbReference type="EMBL" id="SNU35245.1"/>
    </source>
</evidence>
<dbReference type="EMBL" id="FZTC01000018">
    <property type="protein sequence ID" value="SNU35245.1"/>
    <property type="molecule type" value="Genomic_DNA"/>
</dbReference>
<organism evidence="1 2">
    <name type="scientific">Klebsiella grimontii</name>
    <dbReference type="NCBI Taxonomy" id="2058152"/>
    <lineage>
        <taxon>Bacteria</taxon>
        <taxon>Pseudomonadati</taxon>
        <taxon>Pseudomonadota</taxon>
        <taxon>Gammaproteobacteria</taxon>
        <taxon>Enterobacterales</taxon>
        <taxon>Enterobacteriaceae</taxon>
        <taxon>Klebsiella/Raoultella group</taxon>
        <taxon>Klebsiella</taxon>
    </lineage>
</organism>
<reference evidence="2" key="1">
    <citation type="submission" date="2017-08" db="EMBL/GenBank/DDBJ databases">
        <authorList>
            <person name="Brisse S."/>
        </authorList>
    </citation>
    <scope>NUCLEOTIDE SEQUENCE [LARGE SCALE GENOMIC DNA]</scope>
    <source>
        <strain evidence="2">06D021</strain>
    </source>
</reference>
<name>A0A285B2X6_9ENTR</name>
<dbReference type="AlphaFoldDB" id="A0A285B2X6"/>
<dbReference type="Proteomes" id="UP000220639">
    <property type="component" value="Unassembled WGS sequence"/>
</dbReference>
<dbReference type="RefSeq" id="WP_094645204.1">
    <property type="nucleotide sequence ID" value="NZ_CBCSJA010000045.1"/>
</dbReference>
<protein>
    <submittedName>
        <fullName evidence="1">Uncharacterized protein</fullName>
    </submittedName>
</protein>
<sequence length="187" mass="21962">MRKPQQKYDLDIPDDYKMAYVMEGDRTNFESINKWFYLGADFINPRYAKVGITMGNLSSRSYSSANPNYYVFCAFQCDQKTTRTILETIERGALNYLDDQFRSDNGQTKRARHFESQRLSECYYGIEFEDFFGCLHSYLLDNHAQHFQIDGYEDEAGYNCGHSLAMLFNPRLQQDVQSSFRNMVIRA</sequence>
<proteinExistence type="predicted"/>